<evidence type="ECO:0000313" key="9">
    <source>
        <dbReference type="Proteomes" id="UP000316079"/>
    </source>
</evidence>
<reference evidence="8 9" key="1">
    <citation type="journal article" date="2019" name="Sci. Data">
        <title>Hybrid genome assembly and annotation of Danionella translucida.</title>
        <authorList>
            <person name="Kadobianskyi M."/>
            <person name="Schulze L."/>
            <person name="Schuelke M."/>
            <person name="Judkewitz B."/>
        </authorList>
    </citation>
    <scope>NUCLEOTIDE SEQUENCE [LARGE SCALE GENOMIC DNA]</scope>
    <source>
        <strain evidence="8 9">Bolton</strain>
    </source>
</reference>
<feature type="transmembrane region" description="Helical" evidence="7">
    <location>
        <begin position="62"/>
        <end position="82"/>
    </location>
</feature>
<sequence>MSGRRTLCCNIHHAMLVFAFIYLVENIVKLVAFGRAVSLEKDVYCWPFSDMKATRSQRMLDISSKAMMLFMTLFSSVLVFFSEHKRPRFVLPFMMMILVKLIMSFLSLLDGTWSLPGIPNYRELLQLAKSFSGSVRLNDVDMGQFTMIYTVVFMLDLLLKVYIFRVSLKCFYMLKADHVAAVNAAIGKTVTVKLPSYEECQMIKEDKPPSYQEALYVKREEA</sequence>
<evidence type="ECO:0000256" key="6">
    <source>
        <dbReference type="ARBA" id="ARBA00023136"/>
    </source>
</evidence>
<evidence type="ECO:0000256" key="4">
    <source>
        <dbReference type="ARBA" id="ARBA00022692"/>
    </source>
</evidence>
<dbReference type="AlphaFoldDB" id="A0A553RG32"/>
<evidence type="ECO:0000256" key="2">
    <source>
        <dbReference type="ARBA" id="ARBA00010076"/>
    </source>
</evidence>
<dbReference type="OrthoDB" id="8733516at2759"/>
<dbReference type="GO" id="GO:0012505">
    <property type="term" value="C:endomembrane system"/>
    <property type="evidence" value="ECO:0007669"/>
    <property type="project" value="UniProtKB-SubCell"/>
</dbReference>
<dbReference type="GO" id="GO:0005765">
    <property type="term" value="C:lysosomal membrane"/>
    <property type="evidence" value="ECO:0007669"/>
    <property type="project" value="TreeGrafter"/>
</dbReference>
<evidence type="ECO:0000313" key="8">
    <source>
        <dbReference type="EMBL" id="TRZ01120.1"/>
    </source>
</evidence>
<evidence type="ECO:0000256" key="1">
    <source>
        <dbReference type="ARBA" id="ARBA00004127"/>
    </source>
</evidence>
<dbReference type="STRING" id="623744.A0A553RG32"/>
<comment type="subcellular location">
    <subcellularLocation>
        <location evidence="1">Endomembrane system</location>
        <topology evidence="1">Multi-pass membrane protein</topology>
    </subcellularLocation>
</comment>
<evidence type="ECO:0000256" key="5">
    <source>
        <dbReference type="ARBA" id="ARBA00022989"/>
    </source>
</evidence>
<evidence type="ECO:0000256" key="7">
    <source>
        <dbReference type="SAM" id="Phobius"/>
    </source>
</evidence>
<keyword evidence="3" id="KW-0813">Transport</keyword>
<feature type="transmembrane region" description="Helical" evidence="7">
    <location>
        <begin position="89"/>
        <end position="109"/>
    </location>
</feature>
<dbReference type="PANTHER" id="PTHR12479">
    <property type="entry name" value="LYSOSOMAL-ASSOCIATED TRANSMEMBRANE PROTEIN"/>
    <property type="match status" value="1"/>
</dbReference>
<organism evidence="8 9">
    <name type="scientific">Danionella cerebrum</name>
    <dbReference type="NCBI Taxonomy" id="2873325"/>
    <lineage>
        <taxon>Eukaryota</taxon>
        <taxon>Metazoa</taxon>
        <taxon>Chordata</taxon>
        <taxon>Craniata</taxon>
        <taxon>Vertebrata</taxon>
        <taxon>Euteleostomi</taxon>
        <taxon>Actinopterygii</taxon>
        <taxon>Neopterygii</taxon>
        <taxon>Teleostei</taxon>
        <taxon>Ostariophysi</taxon>
        <taxon>Cypriniformes</taxon>
        <taxon>Danionidae</taxon>
        <taxon>Danioninae</taxon>
        <taxon>Danionella</taxon>
    </lineage>
</organism>
<feature type="transmembrane region" description="Helical" evidence="7">
    <location>
        <begin position="7"/>
        <end position="24"/>
    </location>
</feature>
<evidence type="ECO:0000256" key="3">
    <source>
        <dbReference type="ARBA" id="ARBA00022448"/>
    </source>
</evidence>
<comment type="caution">
    <text evidence="8">The sequence shown here is derived from an EMBL/GenBank/DDBJ whole genome shotgun (WGS) entry which is preliminary data.</text>
</comment>
<keyword evidence="5 7" id="KW-1133">Transmembrane helix</keyword>
<keyword evidence="4 7" id="KW-0812">Transmembrane</keyword>
<dbReference type="Proteomes" id="UP000316079">
    <property type="component" value="Unassembled WGS sequence"/>
</dbReference>
<name>A0A553RG32_9TELE</name>
<gene>
    <name evidence="8" type="ORF">DNTS_007845</name>
</gene>
<dbReference type="EMBL" id="SRMA01024156">
    <property type="protein sequence ID" value="TRZ01120.1"/>
    <property type="molecule type" value="Genomic_DNA"/>
</dbReference>
<keyword evidence="6 7" id="KW-0472">Membrane</keyword>
<accession>A0A553RG32</accession>
<protein>
    <submittedName>
        <fullName evidence="8">Uncharacterized protein</fullName>
    </submittedName>
</protein>
<dbReference type="InterPro" id="IPR004687">
    <property type="entry name" value="LAPTM4/5"/>
</dbReference>
<keyword evidence="9" id="KW-1185">Reference proteome</keyword>
<proteinExistence type="inferred from homology"/>
<dbReference type="Pfam" id="PF03821">
    <property type="entry name" value="Mtp"/>
    <property type="match status" value="1"/>
</dbReference>
<feature type="transmembrane region" description="Helical" evidence="7">
    <location>
        <begin position="142"/>
        <end position="163"/>
    </location>
</feature>
<comment type="similarity">
    <text evidence="2">Belongs to the LAPTM4/LAPTM5 transporter family.</text>
</comment>
<dbReference type="InterPro" id="IPR051115">
    <property type="entry name" value="LAPTM_transporter"/>
</dbReference>
<dbReference type="PANTHER" id="PTHR12479:SF2">
    <property type="entry name" value="LYSOSOMAL-ASSOCIATED TRANSMEMBRANE PROTEIN 5"/>
    <property type="match status" value="1"/>
</dbReference>